<gene>
    <name evidence="9" type="ORF">CQW23_03118</name>
</gene>
<dbReference type="PROSITE" id="PS50297">
    <property type="entry name" value="ANK_REP_REGION"/>
    <property type="match status" value="1"/>
</dbReference>
<keyword evidence="5 7" id="KW-0040">ANK repeat</keyword>
<dbReference type="Gene3D" id="1.25.40.20">
    <property type="entry name" value="Ankyrin repeat-containing domain"/>
    <property type="match status" value="1"/>
</dbReference>
<dbReference type="SUPFAM" id="SSF48403">
    <property type="entry name" value="Ankyrin repeat"/>
    <property type="match status" value="1"/>
</dbReference>
<reference evidence="10" key="2">
    <citation type="journal article" date="2017" name="J. Anim. Genet.">
        <title>Multiple reference genome sequences of hot pepper reveal the massive evolution of plant disease resistance genes by retroduplication.</title>
        <authorList>
            <person name="Kim S."/>
            <person name="Park J."/>
            <person name="Yeom S.-I."/>
            <person name="Kim Y.-M."/>
            <person name="Seo E."/>
            <person name="Kim K.-T."/>
            <person name="Kim M.-S."/>
            <person name="Lee J.M."/>
            <person name="Cheong K."/>
            <person name="Shin H.-S."/>
            <person name="Kim S.-B."/>
            <person name="Han K."/>
            <person name="Lee J."/>
            <person name="Park M."/>
            <person name="Lee H.-A."/>
            <person name="Lee H.-Y."/>
            <person name="Lee Y."/>
            <person name="Oh S."/>
            <person name="Lee J.H."/>
            <person name="Choi E."/>
            <person name="Choi E."/>
            <person name="Lee S.E."/>
            <person name="Jeon J."/>
            <person name="Kim H."/>
            <person name="Choi G."/>
            <person name="Song H."/>
            <person name="Lee J."/>
            <person name="Lee S.-C."/>
            <person name="Kwon J.-K."/>
            <person name="Lee H.-Y."/>
            <person name="Koo N."/>
            <person name="Hong Y."/>
            <person name="Kim R.W."/>
            <person name="Kang W.-H."/>
            <person name="Huh J.H."/>
            <person name="Kang B.-C."/>
            <person name="Yang T.-J."/>
            <person name="Lee Y.-H."/>
            <person name="Bennetzen J.L."/>
            <person name="Choi D."/>
        </authorList>
    </citation>
    <scope>NUCLEOTIDE SEQUENCE [LARGE SCALE GENOMIC DNA]</scope>
    <source>
        <strain evidence="10">cv. PBC81</strain>
    </source>
</reference>
<keyword evidence="6" id="KW-0472">Membrane</keyword>
<feature type="domain" description="PGG" evidence="8">
    <location>
        <begin position="260"/>
        <end position="303"/>
    </location>
</feature>
<evidence type="ECO:0000313" key="9">
    <source>
        <dbReference type="EMBL" id="PHT60755.1"/>
    </source>
</evidence>
<sequence length="404" mass="44982">MDPILYNAEMEGNTGDGDFLLADYLNRDEENAYQVTPKGNTVLHVAALNGQSGFVRQVIDITPALLCCVLLRGVDVAGQAVGINKETLMRMKDDGGETALHKAVRTGCVDSVRLLVKQDPDFELPANNAGETPLYLAAESGLVNCLSVILKYCNRPTYSGPCGRTALHAAIIQKNMVVKPGGANFDSLHLLQSCTLKNLVFVQILKSSEAKRMFKWSLRHCRLGRRNFEIKWKKMQKPEDDTESRENIAKRDKKGKLKDIMEATQIHLVVATLLVTVTFAAGFTLPGDFESDLNSSNKGMAILIRLLLHCDKCNNYKKIKTYSYTLYYSSPFAALRDITYQDKATQTENIEEDTLEKILNALTTLSLKVDSMGTEIEKLKLKTNEDKLKSIAMNQLTQQCAELC</sequence>
<evidence type="ECO:0000256" key="1">
    <source>
        <dbReference type="ARBA" id="ARBA00004141"/>
    </source>
</evidence>
<dbReference type="PROSITE" id="PS50088">
    <property type="entry name" value="ANK_REPEAT"/>
    <property type="match status" value="1"/>
</dbReference>
<comment type="subcellular location">
    <subcellularLocation>
        <location evidence="1">Membrane</location>
        <topology evidence="1">Multi-pass membrane protein</topology>
    </subcellularLocation>
</comment>
<feature type="repeat" description="ANK" evidence="7">
    <location>
        <begin position="95"/>
        <end position="127"/>
    </location>
</feature>
<organism evidence="9 10">
    <name type="scientific">Capsicum baccatum</name>
    <name type="common">Peruvian pepper</name>
    <dbReference type="NCBI Taxonomy" id="33114"/>
    <lineage>
        <taxon>Eukaryota</taxon>
        <taxon>Viridiplantae</taxon>
        <taxon>Streptophyta</taxon>
        <taxon>Embryophyta</taxon>
        <taxon>Tracheophyta</taxon>
        <taxon>Spermatophyta</taxon>
        <taxon>Magnoliopsida</taxon>
        <taxon>eudicotyledons</taxon>
        <taxon>Gunneridae</taxon>
        <taxon>Pentapetalae</taxon>
        <taxon>asterids</taxon>
        <taxon>lamiids</taxon>
        <taxon>Solanales</taxon>
        <taxon>Solanaceae</taxon>
        <taxon>Solanoideae</taxon>
        <taxon>Capsiceae</taxon>
        <taxon>Capsicum</taxon>
    </lineage>
</organism>
<dbReference type="Pfam" id="PF13962">
    <property type="entry name" value="PGG"/>
    <property type="match status" value="1"/>
</dbReference>
<keyword evidence="2" id="KW-0812">Transmembrane</keyword>
<keyword evidence="10" id="KW-1185">Reference proteome</keyword>
<evidence type="ECO:0000256" key="2">
    <source>
        <dbReference type="ARBA" id="ARBA00022692"/>
    </source>
</evidence>
<dbReference type="STRING" id="33114.A0A2G2XTE7"/>
<evidence type="ECO:0000256" key="6">
    <source>
        <dbReference type="ARBA" id="ARBA00023136"/>
    </source>
</evidence>
<evidence type="ECO:0000259" key="8">
    <source>
        <dbReference type="Pfam" id="PF13962"/>
    </source>
</evidence>
<dbReference type="EMBL" id="MLFT02000001">
    <property type="protein sequence ID" value="PHT60755.1"/>
    <property type="molecule type" value="Genomic_DNA"/>
</dbReference>
<reference evidence="9 10" key="1">
    <citation type="journal article" date="2017" name="Genome Biol.">
        <title>New reference genome sequences of hot pepper reveal the massive evolution of plant disease-resistance genes by retroduplication.</title>
        <authorList>
            <person name="Kim S."/>
            <person name="Park J."/>
            <person name="Yeom S.I."/>
            <person name="Kim Y.M."/>
            <person name="Seo E."/>
            <person name="Kim K.T."/>
            <person name="Kim M.S."/>
            <person name="Lee J.M."/>
            <person name="Cheong K."/>
            <person name="Shin H.S."/>
            <person name="Kim S.B."/>
            <person name="Han K."/>
            <person name="Lee J."/>
            <person name="Park M."/>
            <person name="Lee H.A."/>
            <person name="Lee H.Y."/>
            <person name="Lee Y."/>
            <person name="Oh S."/>
            <person name="Lee J.H."/>
            <person name="Choi E."/>
            <person name="Choi E."/>
            <person name="Lee S.E."/>
            <person name="Jeon J."/>
            <person name="Kim H."/>
            <person name="Choi G."/>
            <person name="Song H."/>
            <person name="Lee J."/>
            <person name="Lee S.C."/>
            <person name="Kwon J.K."/>
            <person name="Lee H.Y."/>
            <person name="Koo N."/>
            <person name="Hong Y."/>
            <person name="Kim R.W."/>
            <person name="Kang W.H."/>
            <person name="Huh J.H."/>
            <person name="Kang B.C."/>
            <person name="Yang T.J."/>
            <person name="Lee Y.H."/>
            <person name="Bennetzen J.L."/>
            <person name="Choi D."/>
        </authorList>
    </citation>
    <scope>NUCLEOTIDE SEQUENCE [LARGE SCALE GENOMIC DNA]</scope>
    <source>
        <strain evidence="10">cv. PBC81</strain>
    </source>
</reference>
<dbReference type="InterPro" id="IPR026961">
    <property type="entry name" value="PGG_dom"/>
</dbReference>
<dbReference type="SMART" id="SM00248">
    <property type="entry name" value="ANK"/>
    <property type="match status" value="4"/>
</dbReference>
<dbReference type="Proteomes" id="UP000224567">
    <property type="component" value="Unassembled WGS sequence"/>
</dbReference>
<dbReference type="AlphaFoldDB" id="A0A2G2XTE7"/>
<evidence type="ECO:0000256" key="3">
    <source>
        <dbReference type="ARBA" id="ARBA00022737"/>
    </source>
</evidence>
<evidence type="ECO:0000313" key="10">
    <source>
        <dbReference type="Proteomes" id="UP000224567"/>
    </source>
</evidence>
<evidence type="ECO:0000256" key="7">
    <source>
        <dbReference type="PROSITE-ProRule" id="PRU00023"/>
    </source>
</evidence>
<keyword evidence="3" id="KW-0677">Repeat</keyword>
<dbReference type="PANTHER" id="PTHR24186">
    <property type="entry name" value="PROTEIN PHOSPHATASE 1 REGULATORY SUBUNIT"/>
    <property type="match status" value="1"/>
</dbReference>
<dbReference type="InterPro" id="IPR002110">
    <property type="entry name" value="Ankyrin_rpt"/>
</dbReference>
<keyword evidence="4" id="KW-1133">Transmembrane helix</keyword>
<dbReference type="GO" id="GO:0005886">
    <property type="term" value="C:plasma membrane"/>
    <property type="evidence" value="ECO:0007669"/>
    <property type="project" value="TreeGrafter"/>
</dbReference>
<name>A0A2G2XTE7_CAPBA</name>
<comment type="caution">
    <text evidence="9">The sequence shown here is derived from an EMBL/GenBank/DDBJ whole genome shotgun (WGS) entry which is preliminary data.</text>
</comment>
<dbReference type="Pfam" id="PF12796">
    <property type="entry name" value="Ank_2"/>
    <property type="match status" value="1"/>
</dbReference>
<proteinExistence type="predicted"/>
<evidence type="ECO:0000256" key="5">
    <source>
        <dbReference type="ARBA" id="ARBA00023043"/>
    </source>
</evidence>
<dbReference type="PANTHER" id="PTHR24186:SF50">
    <property type="entry name" value="ANKYRIN REPEAT-CONTAINING PROTEIN ITN1-LIKE ISOFORM X1"/>
    <property type="match status" value="1"/>
</dbReference>
<dbReference type="OrthoDB" id="1847170at2759"/>
<dbReference type="InterPro" id="IPR036770">
    <property type="entry name" value="Ankyrin_rpt-contain_sf"/>
</dbReference>
<accession>A0A2G2XTE7</accession>
<protein>
    <recommendedName>
        <fullName evidence="8">PGG domain-containing protein</fullName>
    </recommendedName>
</protein>
<evidence type="ECO:0000256" key="4">
    <source>
        <dbReference type="ARBA" id="ARBA00022989"/>
    </source>
</evidence>